<sequence>MRVQGVGQPFLMAPAKVWRCSSRIKNRDCPPPLEVEATLKLEGTSFTLWLSVLFSLSSLIQPLAGGTGTTGGGGDHKALRISRASITTCQLANGAGPPFFSSSTLRWTSRYRSPAAGSAGPSGGNGKGGDAEVGKQGAWLPIGGAGGSHGRAEERRFRAWHCLASRLTGADFASPGDARRYRVIPREP</sequence>
<gene>
    <name evidence="2" type="ORF">C8F04DRAFT_1255037</name>
</gene>
<feature type="region of interest" description="Disordered" evidence="1">
    <location>
        <begin position="112"/>
        <end position="135"/>
    </location>
</feature>
<accession>A0AAD6T8M5</accession>
<evidence type="ECO:0000313" key="3">
    <source>
        <dbReference type="Proteomes" id="UP001218188"/>
    </source>
</evidence>
<name>A0AAD6T8M5_9AGAR</name>
<evidence type="ECO:0000313" key="2">
    <source>
        <dbReference type="EMBL" id="KAJ7039327.1"/>
    </source>
</evidence>
<comment type="caution">
    <text evidence="2">The sequence shown here is derived from an EMBL/GenBank/DDBJ whole genome shotgun (WGS) entry which is preliminary data.</text>
</comment>
<protein>
    <submittedName>
        <fullName evidence="2">Uncharacterized protein</fullName>
    </submittedName>
</protein>
<dbReference type="EMBL" id="JARJCM010000027">
    <property type="protein sequence ID" value="KAJ7039327.1"/>
    <property type="molecule type" value="Genomic_DNA"/>
</dbReference>
<keyword evidence="3" id="KW-1185">Reference proteome</keyword>
<evidence type="ECO:0000256" key="1">
    <source>
        <dbReference type="SAM" id="MobiDB-lite"/>
    </source>
</evidence>
<organism evidence="2 3">
    <name type="scientific">Mycena alexandri</name>
    <dbReference type="NCBI Taxonomy" id="1745969"/>
    <lineage>
        <taxon>Eukaryota</taxon>
        <taxon>Fungi</taxon>
        <taxon>Dikarya</taxon>
        <taxon>Basidiomycota</taxon>
        <taxon>Agaricomycotina</taxon>
        <taxon>Agaricomycetes</taxon>
        <taxon>Agaricomycetidae</taxon>
        <taxon>Agaricales</taxon>
        <taxon>Marasmiineae</taxon>
        <taxon>Mycenaceae</taxon>
        <taxon>Mycena</taxon>
    </lineage>
</organism>
<proteinExistence type="predicted"/>
<reference evidence="2" key="1">
    <citation type="submission" date="2023-03" db="EMBL/GenBank/DDBJ databases">
        <title>Massive genome expansion in bonnet fungi (Mycena s.s.) driven by repeated elements and novel gene families across ecological guilds.</title>
        <authorList>
            <consortium name="Lawrence Berkeley National Laboratory"/>
            <person name="Harder C.B."/>
            <person name="Miyauchi S."/>
            <person name="Viragh M."/>
            <person name="Kuo A."/>
            <person name="Thoen E."/>
            <person name="Andreopoulos B."/>
            <person name="Lu D."/>
            <person name="Skrede I."/>
            <person name="Drula E."/>
            <person name="Henrissat B."/>
            <person name="Morin E."/>
            <person name="Kohler A."/>
            <person name="Barry K."/>
            <person name="LaButti K."/>
            <person name="Morin E."/>
            <person name="Salamov A."/>
            <person name="Lipzen A."/>
            <person name="Mereny Z."/>
            <person name="Hegedus B."/>
            <person name="Baldrian P."/>
            <person name="Stursova M."/>
            <person name="Weitz H."/>
            <person name="Taylor A."/>
            <person name="Grigoriev I.V."/>
            <person name="Nagy L.G."/>
            <person name="Martin F."/>
            <person name="Kauserud H."/>
        </authorList>
    </citation>
    <scope>NUCLEOTIDE SEQUENCE</scope>
    <source>
        <strain evidence="2">CBHHK200</strain>
    </source>
</reference>
<dbReference type="Proteomes" id="UP001218188">
    <property type="component" value="Unassembled WGS sequence"/>
</dbReference>
<dbReference type="AlphaFoldDB" id="A0AAD6T8M5"/>